<dbReference type="HOGENOM" id="CLU_131496_8_1_7"/>
<dbReference type="Gene3D" id="3.30.70.100">
    <property type="match status" value="1"/>
</dbReference>
<dbReference type="AlphaFoldDB" id="C7LQX1"/>
<evidence type="ECO:0000313" key="2">
    <source>
        <dbReference type="EMBL" id="ACU89200.1"/>
    </source>
</evidence>
<dbReference type="GO" id="GO:0004497">
    <property type="term" value="F:monooxygenase activity"/>
    <property type="evidence" value="ECO:0007669"/>
    <property type="project" value="UniProtKB-KW"/>
</dbReference>
<dbReference type="Proteomes" id="UP000002216">
    <property type="component" value="Chromosome"/>
</dbReference>
<sequence length="111" mass="12202">MIISIIKIFPAAGREGVVMDVLDSLKGPVSAQAGCLGCSVSVEVGEGEAICYTERWSSREALDWHLSTPLYMRLLEVMECSCRPPEVEFFEVADALGIELVEQIRNPKGEK</sequence>
<reference evidence="2 3" key="1">
    <citation type="journal article" date="2009" name="Stand. Genomic Sci.">
        <title>Complete genome sequence of Desulfomicrobium baculatum type strain (X).</title>
        <authorList>
            <person name="Copeland A."/>
            <person name="Spring S."/>
            <person name="Goker M."/>
            <person name="Schneider S."/>
            <person name="Lapidus A."/>
            <person name="Del Rio T.G."/>
            <person name="Tice H."/>
            <person name="Cheng J.F."/>
            <person name="Chen F."/>
            <person name="Nolan M."/>
            <person name="Bruce D."/>
            <person name="Goodwin L."/>
            <person name="Pitluck S."/>
            <person name="Ivanova N."/>
            <person name="Mavrommatis K."/>
            <person name="Ovchinnikova G."/>
            <person name="Pati A."/>
            <person name="Chen A."/>
            <person name="Palaniappan K."/>
            <person name="Land M."/>
            <person name="Hauser L."/>
            <person name="Chang Y.J."/>
            <person name="Jeffries C.C."/>
            <person name="Meincke L."/>
            <person name="Sims D."/>
            <person name="Brettin T."/>
            <person name="Detter J.C."/>
            <person name="Han C."/>
            <person name="Chain P."/>
            <person name="Bristow J."/>
            <person name="Eisen J.A."/>
            <person name="Markowitz V."/>
            <person name="Hugenholtz P."/>
            <person name="Kyrpides N.C."/>
            <person name="Klenk H.P."/>
            <person name="Lucas S."/>
        </authorList>
    </citation>
    <scope>NUCLEOTIDE SEQUENCE [LARGE SCALE GENOMIC DNA]</scope>
    <source>
        <strain evidence="3">DSM 4028 / VKM B-1378 / X</strain>
    </source>
</reference>
<accession>C7LQX1</accession>
<dbReference type="EMBL" id="CP001629">
    <property type="protein sequence ID" value="ACU89200.1"/>
    <property type="molecule type" value="Genomic_DNA"/>
</dbReference>
<feature type="domain" description="ABM" evidence="1">
    <location>
        <begin position="1"/>
        <end position="92"/>
    </location>
</feature>
<protein>
    <submittedName>
        <fullName evidence="2">Antibiotic biosynthesis monooxygenase</fullName>
    </submittedName>
</protein>
<evidence type="ECO:0000313" key="3">
    <source>
        <dbReference type="Proteomes" id="UP000002216"/>
    </source>
</evidence>
<dbReference type="SUPFAM" id="SSF54909">
    <property type="entry name" value="Dimeric alpha+beta barrel"/>
    <property type="match status" value="1"/>
</dbReference>
<dbReference type="InterPro" id="IPR007138">
    <property type="entry name" value="ABM_dom"/>
</dbReference>
<dbReference type="OrthoDB" id="277125at2"/>
<dbReference type="STRING" id="525897.Dbac_1093"/>
<organism evidence="2 3">
    <name type="scientific">Desulfomicrobium baculatum (strain DSM 4028 / VKM B-1378 / X)</name>
    <name type="common">Desulfovibrio baculatus</name>
    <dbReference type="NCBI Taxonomy" id="525897"/>
    <lineage>
        <taxon>Bacteria</taxon>
        <taxon>Pseudomonadati</taxon>
        <taxon>Thermodesulfobacteriota</taxon>
        <taxon>Desulfovibrionia</taxon>
        <taxon>Desulfovibrionales</taxon>
        <taxon>Desulfomicrobiaceae</taxon>
        <taxon>Desulfomicrobium</taxon>
    </lineage>
</organism>
<gene>
    <name evidence="2" type="ordered locus">Dbac_1093</name>
</gene>
<dbReference type="Pfam" id="PF03992">
    <property type="entry name" value="ABM"/>
    <property type="match status" value="1"/>
</dbReference>
<dbReference type="InterPro" id="IPR011008">
    <property type="entry name" value="Dimeric_a/b-barrel"/>
</dbReference>
<dbReference type="RefSeq" id="WP_015773298.1">
    <property type="nucleotide sequence ID" value="NC_013173.1"/>
</dbReference>
<dbReference type="eggNOG" id="COG1359">
    <property type="taxonomic scope" value="Bacteria"/>
</dbReference>
<keyword evidence="2" id="KW-0560">Oxidoreductase</keyword>
<keyword evidence="2" id="KW-0503">Monooxygenase</keyword>
<name>C7LQX1_DESBD</name>
<dbReference type="PROSITE" id="PS51725">
    <property type="entry name" value="ABM"/>
    <property type="match status" value="1"/>
</dbReference>
<keyword evidence="3" id="KW-1185">Reference proteome</keyword>
<evidence type="ECO:0000259" key="1">
    <source>
        <dbReference type="PROSITE" id="PS51725"/>
    </source>
</evidence>
<proteinExistence type="predicted"/>
<dbReference type="KEGG" id="dba:Dbac_1093"/>